<dbReference type="AlphaFoldDB" id="A0A8H3FNB0"/>
<reference evidence="4" key="1">
    <citation type="submission" date="2021-03" db="EMBL/GenBank/DDBJ databases">
        <authorList>
            <person name="Tagirdzhanova G."/>
        </authorList>
    </citation>
    <scope>NUCLEOTIDE SEQUENCE</scope>
</reference>
<dbReference type="PANTHER" id="PTHR47706">
    <property type="entry name" value="NMRA-LIKE FAMILY PROTEIN"/>
    <property type="match status" value="1"/>
</dbReference>
<dbReference type="GO" id="GO:0016491">
    <property type="term" value="F:oxidoreductase activity"/>
    <property type="evidence" value="ECO:0007669"/>
    <property type="project" value="UniProtKB-KW"/>
</dbReference>
<dbReference type="InterPro" id="IPR051609">
    <property type="entry name" value="NmrA/Isoflavone_reductase-like"/>
</dbReference>
<sequence>MSQALKNVIIIGAGGNLGPVLVKAIDSEPSLNLSILSRESSKSTFPSHVKVHTVPDSYPAEALVAAFKGQDAVVDLAPHYLVDEHKAFIDAAVKVGVKRFLGPEFGGKTGEPRVVETVPLFKGKRDVVEYLISKESEGLTWTGVLTGGFFDWALKNQFLGFDLKAHKALIYDDGTAESDFTILSDIGNATVGVLLHPAETVNKYVNVNTFHTSQKAILSALQEATGEKWTLDHVNAKQANEDGNAKIAKGDFSGAAPAIMGFQLGGHEWAHQYGTDNQLLLGRGTRSEKELQEVVAKVVKGEEV</sequence>
<dbReference type="PANTHER" id="PTHR47706:SF9">
    <property type="entry name" value="NMRA-LIKE DOMAIN-CONTAINING PROTEIN-RELATED"/>
    <property type="match status" value="1"/>
</dbReference>
<dbReference type="Gene3D" id="3.40.50.720">
    <property type="entry name" value="NAD(P)-binding Rossmann-like Domain"/>
    <property type="match status" value="1"/>
</dbReference>
<evidence type="ECO:0000313" key="5">
    <source>
        <dbReference type="Proteomes" id="UP000664534"/>
    </source>
</evidence>
<evidence type="ECO:0000259" key="3">
    <source>
        <dbReference type="Pfam" id="PF05368"/>
    </source>
</evidence>
<feature type="domain" description="NmrA-like" evidence="3">
    <location>
        <begin position="6"/>
        <end position="235"/>
    </location>
</feature>
<comment type="caution">
    <text evidence="4">The sequence shown here is derived from an EMBL/GenBank/DDBJ whole genome shotgun (WGS) entry which is preliminary data.</text>
</comment>
<dbReference type="Gene3D" id="3.90.25.10">
    <property type="entry name" value="UDP-galactose 4-epimerase, domain 1"/>
    <property type="match status" value="1"/>
</dbReference>
<keyword evidence="1" id="KW-0521">NADP</keyword>
<protein>
    <recommendedName>
        <fullName evidence="3">NmrA-like domain-containing protein</fullName>
    </recommendedName>
</protein>
<accession>A0A8H3FNB0</accession>
<keyword evidence="5" id="KW-1185">Reference proteome</keyword>
<dbReference type="EMBL" id="CAJPDT010000038">
    <property type="protein sequence ID" value="CAF9924943.1"/>
    <property type="molecule type" value="Genomic_DNA"/>
</dbReference>
<evidence type="ECO:0000256" key="2">
    <source>
        <dbReference type="ARBA" id="ARBA00023002"/>
    </source>
</evidence>
<proteinExistence type="predicted"/>
<dbReference type="InterPro" id="IPR045312">
    <property type="entry name" value="PCBER-like"/>
</dbReference>
<dbReference type="Pfam" id="PF05368">
    <property type="entry name" value="NmrA"/>
    <property type="match status" value="1"/>
</dbReference>
<name>A0A8H3FNB0_9LECA</name>
<dbReference type="InterPro" id="IPR008030">
    <property type="entry name" value="NmrA-like"/>
</dbReference>
<gene>
    <name evidence="4" type="ORF">IMSHALPRED_006333</name>
</gene>
<dbReference type="InterPro" id="IPR036291">
    <property type="entry name" value="NAD(P)-bd_dom_sf"/>
</dbReference>
<dbReference type="SUPFAM" id="SSF51735">
    <property type="entry name" value="NAD(P)-binding Rossmann-fold domains"/>
    <property type="match status" value="1"/>
</dbReference>
<keyword evidence="2" id="KW-0560">Oxidoreductase</keyword>
<organism evidence="4 5">
    <name type="scientific">Imshaugia aleurites</name>
    <dbReference type="NCBI Taxonomy" id="172621"/>
    <lineage>
        <taxon>Eukaryota</taxon>
        <taxon>Fungi</taxon>
        <taxon>Dikarya</taxon>
        <taxon>Ascomycota</taxon>
        <taxon>Pezizomycotina</taxon>
        <taxon>Lecanoromycetes</taxon>
        <taxon>OSLEUM clade</taxon>
        <taxon>Lecanoromycetidae</taxon>
        <taxon>Lecanorales</taxon>
        <taxon>Lecanorineae</taxon>
        <taxon>Parmeliaceae</taxon>
        <taxon>Imshaugia</taxon>
    </lineage>
</organism>
<dbReference type="CDD" id="cd05259">
    <property type="entry name" value="PCBER_SDR_a"/>
    <property type="match status" value="1"/>
</dbReference>
<evidence type="ECO:0000256" key="1">
    <source>
        <dbReference type="ARBA" id="ARBA00022857"/>
    </source>
</evidence>
<dbReference type="OrthoDB" id="9984533at2759"/>
<evidence type="ECO:0000313" key="4">
    <source>
        <dbReference type="EMBL" id="CAF9924943.1"/>
    </source>
</evidence>
<dbReference type="Proteomes" id="UP000664534">
    <property type="component" value="Unassembled WGS sequence"/>
</dbReference>